<evidence type="ECO:0000256" key="4">
    <source>
        <dbReference type="ARBA" id="ARBA00022525"/>
    </source>
</evidence>
<evidence type="ECO:0000256" key="5">
    <source>
        <dbReference type="ARBA" id="ARBA00022530"/>
    </source>
</evidence>
<dbReference type="InterPro" id="IPR018161">
    <property type="entry name" value="Wnt_CS"/>
</dbReference>
<dbReference type="EMBL" id="HG529211">
    <property type="protein sequence ID" value="CDI40102.1"/>
    <property type="molecule type" value="mRNA"/>
</dbReference>
<protein>
    <recommendedName>
        <fullName evidence="10">Protein Wnt</fullName>
    </recommendedName>
</protein>
<sequence>MDLKMILVVVFFFLICPVNIIGLWWAVGSPLVLDPTRICRKTRRLRGKQAEICQNEPEVVREVAKGAQIGTVECQFQFRHRRWNCSTSRRSFGKVLMQDIRETAFLNAITAAGVTFAVTQACSAGHLLQCTCDRSIKGISTDGDWEWGGCGDNIDFGYKKSREFMDARDKKGSDVKTLILLHNNEAGRIAVKNYMRTECKCHGLSGSCTLKTCWRKLPIFRDVGDRLKEKFDGAAKVMAGNDGLSIIPVGATIKPPAKDDLIYSEDSPDFCEPNKKVGSLGTHGRECNHTSQGVGGCELLCCSRGYEKLQQNITENCRCRFIWCCEVVCDTCAVLKTIFRCL</sequence>
<dbReference type="GO" id="GO:0005125">
    <property type="term" value="F:cytokine activity"/>
    <property type="evidence" value="ECO:0007669"/>
    <property type="project" value="TreeGrafter"/>
</dbReference>
<dbReference type="PRINTS" id="PR01349">
    <property type="entry name" value="WNTPROTEIN"/>
</dbReference>
<dbReference type="PANTHER" id="PTHR12027:SF72">
    <property type="entry name" value="PROTEIN WNT-6"/>
    <property type="match status" value="1"/>
</dbReference>
<evidence type="ECO:0000313" key="12">
    <source>
        <dbReference type="EMBL" id="CDI40102.1"/>
    </source>
</evidence>
<evidence type="ECO:0000256" key="2">
    <source>
        <dbReference type="ARBA" id="ARBA00005683"/>
    </source>
</evidence>
<dbReference type="InterPro" id="IPR005817">
    <property type="entry name" value="Wnt"/>
</dbReference>
<name>A0A097ZRW5_9BILA</name>
<keyword evidence="7" id="KW-1015">Disulfide bond</keyword>
<keyword evidence="5" id="KW-0272">Extracellular matrix</keyword>
<gene>
    <name evidence="12" type="primary">Wnt6</name>
</gene>
<dbReference type="GO" id="GO:0030182">
    <property type="term" value="P:neuron differentiation"/>
    <property type="evidence" value="ECO:0007669"/>
    <property type="project" value="TreeGrafter"/>
</dbReference>
<reference evidence="12" key="1">
    <citation type="submission" date="2013-09" db="EMBL/GenBank/DDBJ databases">
        <title>Onychophoran Wnt genes.</title>
        <authorList>
            <person name="Janssen R."/>
            <person name="Hogvall M."/>
            <person name="Budd G.E."/>
        </authorList>
    </citation>
    <scope>NUCLEOTIDE SEQUENCE</scope>
    <source>
        <tissue evidence="12">Embryonic</tissue>
    </source>
</reference>
<evidence type="ECO:0000256" key="9">
    <source>
        <dbReference type="ARBA" id="ARBA00023288"/>
    </source>
</evidence>
<dbReference type="GO" id="GO:0045165">
    <property type="term" value="P:cell fate commitment"/>
    <property type="evidence" value="ECO:0007669"/>
    <property type="project" value="TreeGrafter"/>
</dbReference>
<dbReference type="GO" id="GO:0005109">
    <property type="term" value="F:frizzled binding"/>
    <property type="evidence" value="ECO:0007669"/>
    <property type="project" value="TreeGrafter"/>
</dbReference>
<dbReference type="CDD" id="cd19338">
    <property type="entry name" value="Wnt_Wnt6"/>
    <property type="match status" value="1"/>
</dbReference>
<accession>A0A097ZRW5</accession>
<dbReference type="GO" id="GO:0000902">
    <property type="term" value="P:cell morphogenesis"/>
    <property type="evidence" value="ECO:0007669"/>
    <property type="project" value="UniProtKB-ARBA"/>
</dbReference>
<dbReference type="Pfam" id="PF00110">
    <property type="entry name" value="wnt"/>
    <property type="match status" value="1"/>
</dbReference>
<feature type="transmembrane region" description="Helical" evidence="11">
    <location>
        <begin position="6"/>
        <end position="33"/>
    </location>
</feature>
<dbReference type="GO" id="GO:0005615">
    <property type="term" value="C:extracellular space"/>
    <property type="evidence" value="ECO:0007669"/>
    <property type="project" value="TreeGrafter"/>
</dbReference>
<evidence type="ECO:0000256" key="11">
    <source>
        <dbReference type="SAM" id="Phobius"/>
    </source>
</evidence>
<dbReference type="PANTHER" id="PTHR12027">
    <property type="entry name" value="WNT RELATED"/>
    <property type="match status" value="1"/>
</dbReference>
<dbReference type="InterPro" id="IPR009143">
    <property type="entry name" value="Wnt6"/>
</dbReference>
<dbReference type="GO" id="GO:0060070">
    <property type="term" value="P:canonical Wnt signaling pathway"/>
    <property type="evidence" value="ECO:0007669"/>
    <property type="project" value="TreeGrafter"/>
</dbReference>
<evidence type="ECO:0000256" key="10">
    <source>
        <dbReference type="RuleBase" id="RU003500"/>
    </source>
</evidence>
<dbReference type="PROSITE" id="PS00246">
    <property type="entry name" value="WNT1"/>
    <property type="match status" value="1"/>
</dbReference>
<evidence type="ECO:0000256" key="6">
    <source>
        <dbReference type="ARBA" id="ARBA00022687"/>
    </source>
</evidence>
<keyword evidence="4" id="KW-0964">Secreted</keyword>
<proteinExistence type="evidence at transcript level"/>
<evidence type="ECO:0000256" key="7">
    <source>
        <dbReference type="ARBA" id="ARBA00023157"/>
    </source>
</evidence>
<keyword evidence="8" id="KW-0325">Glycoprotein</keyword>
<comment type="function">
    <text evidence="10">Ligand for members of the frizzled family of seven transmembrane receptors.</text>
</comment>
<dbReference type="SMART" id="SM00097">
    <property type="entry name" value="WNT1"/>
    <property type="match status" value="1"/>
</dbReference>
<keyword evidence="11" id="KW-1133">Transmembrane helix</keyword>
<evidence type="ECO:0000256" key="8">
    <source>
        <dbReference type="ARBA" id="ARBA00023180"/>
    </source>
</evidence>
<keyword evidence="11" id="KW-0472">Membrane</keyword>
<evidence type="ECO:0000256" key="3">
    <source>
        <dbReference type="ARBA" id="ARBA00022473"/>
    </source>
</evidence>
<keyword evidence="9" id="KW-0449">Lipoprotein</keyword>
<dbReference type="FunFam" id="3.30.2460.20:FF:000001">
    <property type="entry name" value="Wnt homolog"/>
    <property type="match status" value="1"/>
</dbReference>
<organism evidence="12">
    <name type="scientific">Euperipatoides kanangrensis</name>
    <dbReference type="NCBI Taxonomy" id="488523"/>
    <lineage>
        <taxon>Eukaryota</taxon>
        <taxon>Metazoa</taxon>
        <taxon>Ecdysozoa</taxon>
        <taxon>Onychophora</taxon>
        <taxon>Udeonychophora</taxon>
        <taxon>Euonychophora</taxon>
        <taxon>Peripatopsidae</taxon>
        <taxon>Euperipatoides</taxon>
    </lineage>
</organism>
<dbReference type="Gene3D" id="3.30.2460.20">
    <property type="match status" value="1"/>
</dbReference>
<comment type="subcellular location">
    <subcellularLocation>
        <location evidence="1 10">Secreted</location>
        <location evidence="1 10">Extracellular space</location>
        <location evidence="1 10">Extracellular matrix</location>
    </subcellularLocation>
</comment>
<keyword evidence="3 10" id="KW-0217">Developmental protein</keyword>
<keyword evidence="11" id="KW-0812">Transmembrane</keyword>
<comment type="similarity">
    <text evidence="2 10">Belongs to the Wnt family.</text>
</comment>
<evidence type="ECO:0000256" key="1">
    <source>
        <dbReference type="ARBA" id="ARBA00004498"/>
    </source>
</evidence>
<dbReference type="AlphaFoldDB" id="A0A097ZRW5"/>
<dbReference type="InterPro" id="IPR043158">
    <property type="entry name" value="Wnt_C"/>
</dbReference>
<keyword evidence="6 10" id="KW-0879">Wnt signaling pathway</keyword>